<keyword evidence="6 8" id="KW-0067">ATP-binding</keyword>
<dbReference type="Gene3D" id="3.30.465.60">
    <property type="match status" value="1"/>
</dbReference>
<dbReference type="InterPro" id="IPR014729">
    <property type="entry name" value="Rossmann-like_a/b/a_fold"/>
</dbReference>
<organism evidence="10 11">
    <name type="scientific">Virgibacillus kekensis</name>
    <dbReference type="NCBI Taxonomy" id="202261"/>
    <lineage>
        <taxon>Bacteria</taxon>
        <taxon>Bacillati</taxon>
        <taxon>Bacillota</taxon>
        <taxon>Bacilli</taxon>
        <taxon>Bacillales</taxon>
        <taxon>Bacillaceae</taxon>
        <taxon>Virgibacillus</taxon>
    </lineage>
</organism>
<dbReference type="GO" id="GO:0032267">
    <property type="term" value="F:tRNA(Ile)-lysidine synthase activity"/>
    <property type="evidence" value="ECO:0007669"/>
    <property type="project" value="UniProtKB-EC"/>
</dbReference>
<evidence type="ECO:0000256" key="2">
    <source>
        <dbReference type="ARBA" id="ARBA00022490"/>
    </source>
</evidence>
<dbReference type="PANTHER" id="PTHR43033:SF1">
    <property type="entry name" value="TRNA(ILE)-LYSIDINE SYNTHASE-RELATED"/>
    <property type="match status" value="1"/>
</dbReference>
<dbReference type="PANTHER" id="PTHR43033">
    <property type="entry name" value="TRNA(ILE)-LYSIDINE SYNTHASE-RELATED"/>
    <property type="match status" value="1"/>
</dbReference>
<dbReference type="EC" id="6.3.4.19" evidence="8"/>
<dbReference type="NCBIfam" id="TIGR02432">
    <property type="entry name" value="lysidine_TilS_N"/>
    <property type="match status" value="1"/>
</dbReference>
<dbReference type="HAMAP" id="MF_01161">
    <property type="entry name" value="tRNA_Ile_lys_synt"/>
    <property type="match status" value="1"/>
</dbReference>
<feature type="domain" description="Lysidine-tRNA(Ile) synthetase C-terminal" evidence="9">
    <location>
        <begin position="385"/>
        <end position="459"/>
    </location>
</feature>
<dbReference type="Pfam" id="PF11734">
    <property type="entry name" value="TilS_C"/>
    <property type="match status" value="1"/>
</dbReference>
<dbReference type="NCBIfam" id="TIGR02433">
    <property type="entry name" value="lysidine_TilS_C"/>
    <property type="match status" value="1"/>
</dbReference>
<dbReference type="EMBL" id="JBHSFU010000004">
    <property type="protein sequence ID" value="MFC4558570.1"/>
    <property type="molecule type" value="Genomic_DNA"/>
</dbReference>
<evidence type="ECO:0000256" key="4">
    <source>
        <dbReference type="ARBA" id="ARBA00022694"/>
    </source>
</evidence>
<feature type="binding site" evidence="8">
    <location>
        <begin position="26"/>
        <end position="31"/>
    </location>
    <ligand>
        <name>ATP</name>
        <dbReference type="ChEBI" id="CHEBI:30616"/>
    </ligand>
</feature>
<evidence type="ECO:0000256" key="5">
    <source>
        <dbReference type="ARBA" id="ARBA00022741"/>
    </source>
</evidence>
<dbReference type="Pfam" id="PF01171">
    <property type="entry name" value="ATP_bind_3"/>
    <property type="match status" value="1"/>
</dbReference>
<keyword evidence="11" id="KW-1185">Reference proteome</keyword>
<comment type="catalytic activity">
    <reaction evidence="7 8">
        <text>cytidine(34) in tRNA(Ile2) + L-lysine + ATP = lysidine(34) in tRNA(Ile2) + AMP + diphosphate + H(+)</text>
        <dbReference type="Rhea" id="RHEA:43744"/>
        <dbReference type="Rhea" id="RHEA-COMP:10625"/>
        <dbReference type="Rhea" id="RHEA-COMP:10670"/>
        <dbReference type="ChEBI" id="CHEBI:15378"/>
        <dbReference type="ChEBI" id="CHEBI:30616"/>
        <dbReference type="ChEBI" id="CHEBI:32551"/>
        <dbReference type="ChEBI" id="CHEBI:33019"/>
        <dbReference type="ChEBI" id="CHEBI:82748"/>
        <dbReference type="ChEBI" id="CHEBI:83665"/>
        <dbReference type="ChEBI" id="CHEBI:456215"/>
        <dbReference type="EC" id="6.3.4.19"/>
    </reaction>
</comment>
<dbReference type="RefSeq" id="WP_390295424.1">
    <property type="nucleotide sequence ID" value="NZ_JBHSFU010000004.1"/>
</dbReference>
<dbReference type="Proteomes" id="UP001595989">
    <property type="component" value="Unassembled WGS sequence"/>
</dbReference>
<accession>A0ABV9DKP7</accession>
<comment type="similarity">
    <text evidence="8">Belongs to the tRNA(Ile)-lysidine synthase family.</text>
</comment>
<dbReference type="CDD" id="cd01992">
    <property type="entry name" value="TilS_N"/>
    <property type="match status" value="1"/>
</dbReference>
<sequence length="464" mass="53373">MINEVQAFIEKHKLLKKNSTVLLGVSGGPDSMALLHYFKAIRDNWNLTVIALSADHQLRGAESREDLAYVESICSSWDIKFIGTFLDVSTYKQDRQIGTQVAARELRYNFFKEQMIENNADFLALGHHGDDQVETMLMALSRSASPSSLSGIPIRREFANGQIIRPLLAVTKNEIEMYCRSNGIYPRRDPSNEETTYTRNFFRKRVIPLIKEQNSNIKATVQHLSEALQEDERYLRQEAARLVETTVNLKNGNKEASFNILEFQTYPHSLQRRAYHLILNYLYNKLPRNLSYVHEKQFFTLLDSAEGNIQIDFPQQLKLKRVYQTAVFSFSNDQSQRLYFQQKVNIPGETELPDGSVLQAILTDSPEVTGELGYYCNKASIELPLHIRTRQAGDRMRWEGLNGSKKVKDIFIDAKVPLEKRDIWPILTDNKGEILWIIGLKKGKPKQQVNKGTYIQLTFNKGNM</sequence>
<dbReference type="SUPFAM" id="SSF82829">
    <property type="entry name" value="MesJ substrate recognition domain-like"/>
    <property type="match status" value="1"/>
</dbReference>
<evidence type="ECO:0000256" key="8">
    <source>
        <dbReference type="HAMAP-Rule" id="MF_01161"/>
    </source>
</evidence>
<dbReference type="SUPFAM" id="SSF52402">
    <property type="entry name" value="Adenine nucleotide alpha hydrolases-like"/>
    <property type="match status" value="1"/>
</dbReference>
<gene>
    <name evidence="8 10" type="primary">tilS</name>
    <name evidence="10" type="ORF">ACFO3D_10155</name>
</gene>
<proteinExistence type="inferred from homology"/>
<evidence type="ECO:0000313" key="10">
    <source>
        <dbReference type="EMBL" id="MFC4558570.1"/>
    </source>
</evidence>
<evidence type="ECO:0000256" key="7">
    <source>
        <dbReference type="ARBA" id="ARBA00048539"/>
    </source>
</evidence>
<comment type="domain">
    <text evidence="8">The N-terminal region contains the highly conserved SGGXDS motif, predicted to be a P-loop motif involved in ATP binding.</text>
</comment>
<evidence type="ECO:0000259" key="9">
    <source>
        <dbReference type="SMART" id="SM00977"/>
    </source>
</evidence>
<evidence type="ECO:0000256" key="6">
    <source>
        <dbReference type="ARBA" id="ARBA00022840"/>
    </source>
</evidence>
<dbReference type="SMART" id="SM00977">
    <property type="entry name" value="TilS_C"/>
    <property type="match status" value="1"/>
</dbReference>
<keyword evidence="5 8" id="KW-0547">Nucleotide-binding</keyword>
<evidence type="ECO:0000256" key="3">
    <source>
        <dbReference type="ARBA" id="ARBA00022598"/>
    </source>
</evidence>
<dbReference type="SUPFAM" id="SSF56037">
    <property type="entry name" value="PheT/TilS domain"/>
    <property type="match status" value="1"/>
</dbReference>
<reference evidence="11" key="1">
    <citation type="journal article" date="2019" name="Int. J. Syst. Evol. Microbiol.">
        <title>The Global Catalogue of Microorganisms (GCM) 10K type strain sequencing project: providing services to taxonomists for standard genome sequencing and annotation.</title>
        <authorList>
            <consortium name="The Broad Institute Genomics Platform"/>
            <consortium name="The Broad Institute Genome Sequencing Center for Infectious Disease"/>
            <person name="Wu L."/>
            <person name="Ma J."/>
        </authorList>
    </citation>
    <scope>NUCLEOTIDE SEQUENCE [LARGE SCALE GENOMIC DNA]</scope>
    <source>
        <strain evidence="11">CGMCC 4.7426</strain>
    </source>
</reference>
<dbReference type="InterPro" id="IPR012795">
    <property type="entry name" value="tRNA_Ile_lys_synt_N"/>
</dbReference>
<dbReference type="InterPro" id="IPR012796">
    <property type="entry name" value="Lysidine-tRNA-synth_C"/>
</dbReference>
<protein>
    <recommendedName>
        <fullName evidence="8">tRNA(Ile)-lysidine synthase</fullName>
        <ecNumber evidence="8">6.3.4.19</ecNumber>
    </recommendedName>
    <alternativeName>
        <fullName evidence="8">tRNA(Ile)-2-lysyl-cytidine synthase</fullName>
    </alternativeName>
    <alternativeName>
        <fullName evidence="8">tRNA(Ile)-lysidine synthetase</fullName>
    </alternativeName>
</protein>
<name>A0ABV9DKP7_9BACI</name>
<keyword evidence="2 8" id="KW-0963">Cytoplasm</keyword>
<evidence type="ECO:0000313" key="11">
    <source>
        <dbReference type="Proteomes" id="UP001595989"/>
    </source>
</evidence>
<dbReference type="Gene3D" id="3.40.50.620">
    <property type="entry name" value="HUPs"/>
    <property type="match status" value="1"/>
</dbReference>
<dbReference type="InterPro" id="IPR011063">
    <property type="entry name" value="TilS/TtcA_N"/>
</dbReference>
<comment type="subcellular location">
    <subcellularLocation>
        <location evidence="1 8">Cytoplasm</location>
    </subcellularLocation>
</comment>
<evidence type="ECO:0000256" key="1">
    <source>
        <dbReference type="ARBA" id="ARBA00004496"/>
    </source>
</evidence>
<dbReference type="InterPro" id="IPR012094">
    <property type="entry name" value="tRNA_Ile_lys_synt"/>
</dbReference>
<comment type="caution">
    <text evidence="10">The sequence shown here is derived from an EMBL/GenBank/DDBJ whole genome shotgun (WGS) entry which is preliminary data.</text>
</comment>
<comment type="function">
    <text evidence="8">Ligates lysine onto the cytidine present at position 34 of the AUA codon-specific tRNA(Ile) that contains the anticodon CAU, in an ATP-dependent manner. Cytidine is converted to lysidine, thus changing the amino acid specificity of the tRNA from methionine to isoleucine.</text>
</comment>
<keyword evidence="4 8" id="KW-0819">tRNA processing</keyword>
<keyword evidence="3 8" id="KW-0436">Ligase</keyword>